<dbReference type="InParanoid" id="D1YWP2"/>
<proteinExistence type="predicted"/>
<dbReference type="InterPro" id="IPR005358">
    <property type="entry name" value="Puta_zinc/iron-chelating_dom"/>
</dbReference>
<protein>
    <recommendedName>
        <fullName evidence="3">YkgJ family cysteine cluster protein</fullName>
    </recommendedName>
</protein>
<evidence type="ECO:0000313" key="1">
    <source>
        <dbReference type="EMBL" id="BAI60864.1"/>
    </source>
</evidence>
<accession>D1YWP2</accession>
<name>D1YWP2_METPS</name>
<gene>
    <name evidence="1" type="ordered locus">MCP_0792</name>
</gene>
<evidence type="ECO:0000313" key="2">
    <source>
        <dbReference type="Proteomes" id="UP000001882"/>
    </source>
</evidence>
<evidence type="ECO:0008006" key="3">
    <source>
        <dbReference type="Google" id="ProtNLM"/>
    </source>
</evidence>
<dbReference type="EMBL" id="AP011532">
    <property type="protein sequence ID" value="BAI60864.1"/>
    <property type="molecule type" value="Genomic_DNA"/>
</dbReference>
<sequence length="112" mass="12834">MTETVILFALLCVCMSGCVQCGLCCKKYGMRLEASALDIARWRLDRRDDILAHVGIDFVDGEVSGGRLWVDEAGNRVKQCPFLELRADNKYYCGIHESKPEVCTWHYCEKYF</sequence>
<organism evidence="1 2">
    <name type="scientific">Methanocella paludicola (strain DSM 17711 / JCM 13418 / NBRC 101707 / SANAE)</name>
    <dbReference type="NCBI Taxonomy" id="304371"/>
    <lineage>
        <taxon>Archaea</taxon>
        <taxon>Methanobacteriati</taxon>
        <taxon>Methanobacteriota</taxon>
        <taxon>Stenosarchaea group</taxon>
        <taxon>Methanomicrobia</taxon>
        <taxon>Methanocellales</taxon>
        <taxon>Methanocellaceae</taxon>
        <taxon>Methanocella</taxon>
    </lineage>
</organism>
<dbReference type="eggNOG" id="arCOG02579">
    <property type="taxonomic scope" value="Archaea"/>
</dbReference>
<dbReference type="KEGG" id="mpd:MCP_0792"/>
<reference evidence="2" key="3">
    <citation type="journal article" date="2011" name="PLoS ONE">
        <title>Genome sequence of a mesophilic hydrogenotrophic methanogen Methanocella paludicola, the first cultivated representative of the order Methanocellales.</title>
        <authorList>
            <person name="Sakai S."/>
            <person name="Takaki Y."/>
            <person name="Shimamura S."/>
            <person name="Sekine M."/>
            <person name="Tajima T."/>
            <person name="Kosugi H."/>
            <person name="Ichikawa N."/>
            <person name="Tasumi E."/>
            <person name="Hiraki A.T."/>
            <person name="Shimizu A."/>
            <person name="Kato Y."/>
            <person name="Nishiko R."/>
            <person name="Mori K."/>
            <person name="Fujita N."/>
            <person name="Imachi H."/>
            <person name="Takai K."/>
        </authorList>
    </citation>
    <scope>NUCLEOTIDE SEQUENCE [LARGE SCALE GENOMIC DNA]</scope>
    <source>
        <strain evidence="2">DSM 17711 / JCM 13418 / NBRC 101707 / SANAE</strain>
    </source>
</reference>
<dbReference type="Pfam" id="PF03692">
    <property type="entry name" value="CxxCxxCC"/>
    <property type="match status" value="1"/>
</dbReference>
<dbReference type="Proteomes" id="UP000001882">
    <property type="component" value="Chromosome"/>
</dbReference>
<reference evidence="1 2" key="2">
    <citation type="journal article" date="2008" name="Int. J. Syst. Evol. Microbiol.">
        <title>Methanocella paludicola gen. nov., sp. nov., a methane-producing archaeon, the first isolate of the lineage 'Rice Cluster I', and proposal of the new archaeal order Methanocellales ord. nov.</title>
        <authorList>
            <person name="Sakai S."/>
            <person name="Imachi H."/>
            <person name="Hanada S."/>
            <person name="Ohashi A."/>
            <person name="Harada H."/>
            <person name="Kamagata Y."/>
        </authorList>
    </citation>
    <scope>NUCLEOTIDE SEQUENCE [LARGE SCALE GENOMIC DNA]</scope>
    <source>
        <strain evidence="2">DSM 17711 / JCM 13418 / NBRC 101707 / SANAE</strain>
    </source>
</reference>
<keyword evidence="2" id="KW-1185">Reference proteome</keyword>
<dbReference type="AlphaFoldDB" id="D1YWP2"/>
<reference evidence="1 2" key="1">
    <citation type="journal article" date="2007" name="Appl. Environ. Microbiol.">
        <title>Isolation of key methanogens for global methane emission from rice paddy fields: a novel isolate affiliated with the clone cluster rice cluster I.</title>
        <authorList>
            <person name="Sakai S."/>
            <person name="Imachi H."/>
            <person name="Sekiguchi Y."/>
            <person name="Ohashi A."/>
            <person name="Harada H."/>
            <person name="Kamagata Y."/>
        </authorList>
    </citation>
    <scope>NUCLEOTIDE SEQUENCE [LARGE SCALE GENOMIC DNA]</scope>
    <source>
        <strain evidence="2">DSM 17711 / JCM 13418 / NBRC 101707 / SANAE</strain>
    </source>
</reference>